<comment type="caution">
    <text evidence="2">The sequence shown here is derived from an EMBL/GenBank/DDBJ whole genome shotgun (WGS) entry which is preliminary data.</text>
</comment>
<protein>
    <recommendedName>
        <fullName evidence="4">Secreted protein</fullName>
    </recommendedName>
</protein>
<proteinExistence type="predicted"/>
<evidence type="ECO:0000313" key="3">
    <source>
        <dbReference type="Proteomes" id="UP001501777"/>
    </source>
</evidence>
<organism evidence="2 3">
    <name type="scientific">Streptomyces longisporus</name>
    <dbReference type="NCBI Taxonomy" id="1948"/>
    <lineage>
        <taxon>Bacteria</taxon>
        <taxon>Bacillati</taxon>
        <taxon>Actinomycetota</taxon>
        <taxon>Actinomycetes</taxon>
        <taxon>Kitasatosporales</taxon>
        <taxon>Streptomycetaceae</taxon>
        <taxon>Streptomyces</taxon>
    </lineage>
</organism>
<name>A0ABP5Y7I7_STRLO</name>
<reference evidence="3" key="1">
    <citation type="journal article" date="2019" name="Int. J. Syst. Evol. Microbiol.">
        <title>The Global Catalogue of Microorganisms (GCM) 10K type strain sequencing project: providing services to taxonomists for standard genome sequencing and annotation.</title>
        <authorList>
            <consortium name="The Broad Institute Genomics Platform"/>
            <consortium name="The Broad Institute Genome Sequencing Center for Infectious Disease"/>
            <person name="Wu L."/>
            <person name="Ma J."/>
        </authorList>
    </citation>
    <scope>NUCLEOTIDE SEQUENCE [LARGE SCALE GENOMIC DNA]</scope>
    <source>
        <strain evidence="3">JCM 4395</strain>
    </source>
</reference>
<evidence type="ECO:0008006" key="4">
    <source>
        <dbReference type="Google" id="ProtNLM"/>
    </source>
</evidence>
<evidence type="ECO:0000313" key="2">
    <source>
        <dbReference type="EMBL" id="GAA2475058.1"/>
    </source>
</evidence>
<sequence>MRNVAATVAIAVTALAGASVPAGAAGTSGDAQAQATNVDGRTIEESAPLEHSLLDFVQRASSPEESELGVACFNGRTDGNRNVYLTCDSHTYPVYVDCTDGRHEFRRSYSGRWDFRLTCPAGTRAVWGGSWFGHA</sequence>
<gene>
    <name evidence="2" type="ORF">GCM10010276_08120</name>
</gene>
<feature type="signal peptide" evidence="1">
    <location>
        <begin position="1"/>
        <end position="24"/>
    </location>
</feature>
<keyword evidence="3" id="KW-1185">Reference proteome</keyword>
<dbReference type="EMBL" id="BAAASG010000002">
    <property type="protein sequence ID" value="GAA2475058.1"/>
    <property type="molecule type" value="Genomic_DNA"/>
</dbReference>
<evidence type="ECO:0000256" key="1">
    <source>
        <dbReference type="SAM" id="SignalP"/>
    </source>
</evidence>
<dbReference type="Proteomes" id="UP001501777">
    <property type="component" value="Unassembled WGS sequence"/>
</dbReference>
<feature type="chain" id="PRO_5045275818" description="Secreted protein" evidence="1">
    <location>
        <begin position="25"/>
        <end position="135"/>
    </location>
</feature>
<dbReference type="RefSeq" id="WP_344398610.1">
    <property type="nucleotide sequence ID" value="NZ_BAAASG010000002.1"/>
</dbReference>
<accession>A0ABP5Y7I7</accession>
<keyword evidence="1" id="KW-0732">Signal</keyword>